<keyword evidence="1" id="KW-0812">Transmembrane</keyword>
<evidence type="ECO:0000313" key="3">
    <source>
        <dbReference type="Proteomes" id="UP000186102"/>
    </source>
</evidence>
<reference evidence="2 3" key="1">
    <citation type="submission" date="2016-09" db="EMBL/GenBank/DDBJ databases">
        <title>Complete genome of Desulfosporosinus sp. OL.</title>
        <authorList>
            <person name="Mardanov A."/>
            <person name="Beletsky A."/>
            <person name="Panova A."/>
            <person name="Karnachuk O."/>
            <person name="Ravin N."/>
        </authorList>
    </citation>
    <scope>NUCLEOTIDE SEQUENCE [LARGE SCALE GENOMIC DNA]</scope>
    <source>
        <strain evidence="2 3">OL</strain>
    </source>
</reference>
<feature type="transmembrane region" description="Helical" evidence="1">
    <location>
        <begin position="12"/>
        <end position="31"/>
    </location>
</feature>
<evidence type="ECO:0000313" key="2">
    <source>
        <dbReference type="EMBL" id="OLN31165.1"/>
    </source>
</evidence>
<keyword evidence="1" id="KW-1133">Transmembrane helix</keyword>
<dbReference type="EMBL" id="MLBF01000020">
    <property type="protein sequence ID" value="OLN31165.1"/>
    <property type="molecule type" value="Genomic_DNA"/>
</dbReference>
<name>A0A1Q8QV15_9FIRM</name>
<feature type="transmembrane region" description="Helical" evidence="1">
    <location>
        <begin position="96"/>
        <end position="114"/>
    </location>
</feature>
<dbReference type="STRING" id="1888891.DSOL_2775"/>
<organism evidence="2 3">
    <name type="scientific">Desulfosporosinus metallidurans</name>
    <dbReference type="NCBI Taxonomy" id="1888891"/>
    <lineage>
        <taxon>Bacteria</taxon>
        <taxon>Bacillati</taxon>
        <taxon>Bacillota</taxon>
        <taxon>Clostridia</taxon>
        <taxon>Eubacteriales</taxon>
        <taxon>Desulfitobacteriaceae</taxon>
        <taxon>Desulfosporosinus</taxon>
    </lineage>
</organism>
<dbReference type="Gene3D" id="2.40.50.140">
    <property type="entry name" value="Nucleic acid-binding proteins"/>
    <property type="match status" value="1"/>
</dbReference>
<gene>
    <name evidence="2" type="ORF">DSOL_2775</name>
</gene>
<keyword evidence="3" id="KW-1185">Reference proteome</keyword>
<proteinExistence type="predicted"/>
<protein>
    <submittedName>
        <fullName evidence="2">NADH:ubiquinone oxidoreductase subunit 4 (Chain M)</fullName>
    </submittedName>
</protein>
<dbReference type="AlphaFoldDB" id="A0A1Q8QV15"/>
<sequence length="205" mass="21724">MENFYIDSINAVYIICMSLGILLSISALIFGSGHGASHTPHGSFDHATVHIDHHSPVSQEGTSGNNVPLLNINAMFAFLIGFGAAGLIAYGMLKVALLSLIPALVVGLLCWYVVRKILSAMLKGQSKFLTTSIDDIIGVTGTVSSALSDQRVGEVIYTIDGDTRAIPAKHKQNGEVQKGENVVIIGIVSGVAMVVKSDKFNLESK</sequence>
<evidence type="ECO:0000256" key="1">
    <source>
        <dbReference type="SAM" id="Phobius"/>
    </source>
</evidence>
<feature type="transmembrane region" description="Helical" evidence="1">
    <location>
        <begin position="69"/>
        <end position="90"/>
    </location>
</feature>
<dbReference type="OrthoDB" id="1807862at2"/>
<accession>A0A1Q8QV15</accession>
<comment type="caution">
    <text evidence="2">The sequence shown here is derived from an EMBL/GenBank/DDBJ whole genome shotgun (WGS) entry which is preliminary data.</text>
</comment>
<dbReference type="Proteomes" id="UP000186102">
    <property type="component" value="Unassembled WGS sequence"/>
</dbReference>
<keyword evidence="1" id="KW-0472">Membrane</keyword>
<dbReference type="InterPro" id="IPR012340">
    <property type="entry name" value="NA-bd_OB-fold"/>
</dbReference>
<dbReference type="RefSeq" id="WP_075365341.1">
    <property type="nucleotide sequence ID" value="NZ_MLBF01000020.1"/>
</dbReference>
<keyword evidence="2" id="KW-0830">Ubiquinone</keyword>